<protein>
    <submittedName>
        <fullName evidence="4">Subtilase family protein</fullName>
    </submittedName>
</protein>
<reference evidence="4 5" key="1">
    <citation type="submission" date="2016-12" db="EMBL/GenBank/DDBJ databases">
        <authorList>
            <person name="Song W.-J."/>
            <person name="Kurnit D.M."/>
        </authorList>
    </citation>
    <scope>NUCLEOTIDE SEQUENCE [LARGE SCALE GENOMIC DNA]</scope>
    <source>
        <strain evidence="4 5">DSM 19599</strain>
    </source>
</reference>
<accession>A0A1M7ZQZ6</accession>
<comment type="similarity">
    <text evidence="1">Belongs to the peptidase S8 family.</text>
</comment>
<dbReference type="AlphaFoldDB" id="A0A1M7ZQZ6"/>
<dbReference type="EMBL" id="FRXO01000011">
    <property type="protein sequence ID" value="SHO67229.1"/>
    <property type="molecule type" value="Genomic_DNA"/>
</dbReference>
<dbReference type="Proteomes" id="UP000186406">
    <property type="component" value="Unassembled WGS sequence"/>
</dbReference>
<keyword evidence="5" id="KW-1185">Reference proteome</keyword>
<feature type="domain" description="Peptidase S8/S53" evidence="3">
    <location>
        <begin position="8"/>
        <end position="241"/>
    </location>
</feature>
<dbReference type="InterPro" id="IPR000209">
    <property type="entry name" value="Peptidase_S8/S53_dom"/>
</dbReference>
<evidence type="ECO:0000313" key="5">
    <source>
        <dbReference type="Proteomes" id="UP000186406"/>
    </source>
</evidence>
<dbReference type="OrthoDB" id="9816306at2"/>
<proteinExistence type="inferred from homology"/>
<dbReference type="GO" id="GO:0006508">
    <property type="term" value="P:proteolysis"/>
    <property type="evidence" value="ECO:0007669"/>
    <property type="project" value="InterPro"/>
</dbReference>
<dbReference type="SUPFAM" id="SSF52743">
    <property type="entry name" value="Subtilisin-like"/>
    <property type="match status" value="1"/>
</dbReference>
<dbReference type="GO" id="GO:0004252">
    <property type="term" value="F:serine-type endopeptidase activity"/>
    <property type="evidence" value="ECO:0007669"/>
    <property type="project" value="InterPro"/>
</dbReference>
<dbReference type="STRING" id="1123029.SAMN02745172_03902"/>
<sequence length="255" mass="26860">MADIRVPVICVVDTAIEAAAFPPGTVIESMDFGCDCPPAGPPQAAMHGNLVAATALAECPGARLVAVRLMDAAGWVQQEERLEAALEWIARHADDLGITVICAALADMSHLRSDASFRDSGLCRVIAELRLRGIATVMPAGNWQVRFHAANPEGMAWPAILREVISVGALDPDAESPEPHRYSQRLRRRPDTGCGTTLFSRPGPPGDTSGASAVVAGRIAAIRHSAPSATVAEMLSRLTSGADAVMEDIPTLPSR</sequence>
<organism evidence="4 5">
    <name type="scientific">Pseudoxanthobacter soli DSM 19599</name>
    <dbReference type="NCBI Taxonomy" id="1123029"/>
    <lineage>
        <taxon>Bacteria</taxon>
        <taxon>Pseudomonadati</taxon>
        <taxon>Pseudomonadota</taxon>
        <taxon>Alphaproteobacteria</taxon>
        <taxon>Hyphomicrobiales</taxon>
        <taxon>Segnochrobactraceae</taxon>
        <taxon>Pseudoxanthobacter</taxon>
    </lineage>
</organism>
<feature type="region of interest" description="Disordered" evidence="2">
    <location>
        <begin position="172"/>
        <end position="209"/>
    </location>
</feature>
<comment type="caution">
    <text evidence="1">Lacks conserved residue(s) required for the propagation of feature annotation.</text>
</comment>
<evidence type="ECO:0000256" key="2">
    <source>
        <dbReference type="SAM" id="MobiDB-lite"/>
    </source>
</evidence>
<dbReference type="Gene3D" id="3.40.50.200">
    <property type="entry name" value="Peptidase S8/S53 domain"/>
    <property type="match status" value="1"/>
</dbReference>
<evidence type="ECO:0000259" key="3">
    <source>
        <dbReference type="Pfam" id="PF00082"/>
    </source>
</evidence>
<dbReference type="InterPro" id="IPR036852">
    <property type="entry name" value="Peptidase_S8/S53_dom_sf"/>
</dbReference>
<dbReference type="PROSITE" id="PS51892">
    <property type="entry name" value="SUBTILASE"/>
    <property type="match status" value="1"/>
</dbReference>
<dbReference type="RefSeq" id="WP_073631833.1">
    <property type="nucleotide sequence ID" value="NZ_FRXO01000011.1"/>
</dbReference>
<gene>
    <name evidence="4" type="ORF">SAMN02745172_03902</name>
</gene>
<dbReference type="CDD" id="cd00306">
    <property type="entry name" value="Peptidases_S8_S53"/>
    <property type="match status" value="1"/>
</dbReference>
<dbReference type="Pfam" id="PF00082">
    <property type="entry name" value="Peptidase_S8"/>
    <property type="match status" value="1"/>
</dbReference>
<evidence type="ECO:0000256" key="1">
    <source>
        <dbReference type="PROSITE-ProRule" id="PRU01240"/>
    </source>
</evidence>
<name>A0A1M7ZQZ6_9HYPH</name>
<evidence type="ECO:0000313" key="4">
    <source>
        <dbReference type="EMBL" id="SHO67229.1"/>
    </source>
</evidence>